<dbReference type="Pfam" id="PF11738">
    <property type="entry name" value="DUF3298"/>
    <property type="match status" value="1"/>
</dbReference>
<gene>
    <name evidence="2" type="ORF">WQ57_11310</name>
</gene>
<feature type="domain" description="DUF3298" evidence="1">
    <location>
        <begin position="117"/>
        <end position="187"/>
    </location>
</feature>
<dbReference type="InterPro" id="IPR037126">
    <property type="entry name" value="PdaC/RsiV-like_sf"/>
</dbReference>
<name>A0A0M2SWH5_9BACI</name>
<dbReference type="Gene3D" id="3.90.640.20">
    <property type="entry name" value="Heat-shock cognate protein, ATPase"/>
    <property type="match status" value="1"/>
</dbReference>
<comment type="caution">
    <text evidence="2">The sequence shown here is derived from an EMBL/GenBank/DDBJ whole genome shotgun (WGS) entry which is preliminary data.</text>
</comment>
<accession>A0A0M2SWH5</accession>
<evidence type="ECO:0000313" key="2">
    <source>
        <dbReference type="EMBL" id="KKK38066.1"/>
    </source>
</evidence>
<evidence type="ECO:0000313" key="3">
    <source>
        <dbReference type="Proteomes" id="UP000034166"/>
    </source>
</evidence>
<dbReference type="AlphaFoldDB" id="A0A0M2SWH5"/>
<reference evidence="2 3" key="1">
    <citation type="submission" date="2015-04" db="EMBL/GenBank/DDBJ databases">
        <title>Taxonomic description and genome sequence of Bacillus campisalis sp. nov., a novel member of the genus Bacillus isolated from solar saltern.</title>
        <authorList>
            <person name="Mathan Kumar R."/>
            <person name="Kaur G."/>
            <person name="Kumar A."/>
            <person name="Singh N.K."/>
            <person name="Kaur N."/>
            <person name="Kumar N."/>
            <person name="Mayilraj S."/>
        </authorList>
    </citation>
    <scope>NUCLEOTIDE SEQUENCE [LARGE SCALE GENOMIC DNA]</scope>
    <source>
        <strain evidence="2 3">SA2-6</strain>
    </source>
</reference>
<sequence length="208" mass="23870">MKVAITLPVSIRSVKVSGGPKQSVYYPQVYGMQNQQLQSFINRTIVLQTQQLINQQAGNMPSTVEEMIGYYEMKDNQRMVLSLSLSNYTYHYQAAHGMTYIKSLTFDLQKGKLCQLKDLFKPGSNYVKRLSELISTQIKQRNISILNGFTEIRPNQDFYIADKALVIYFQLYEITPYAFGFPMFPISVYELEDIIEENGPLGRMAVSN</sequence>
<organism evidence="2 3">
    <name type="scientific">Mesobacillus campisalis</name>
    <dbReference type="NCBI Taxonomy" id="1408103"/>
    <lineage>
        <taxon>Bacteria</taxon>
        <taxon>Bacillati</taxon>
        <taxon>Bacillota</taxon>
        <taxon>Bacilli</taxon>
        <taxon>Bacillales</taxon>
        <taxon>Bacillaceae</taxon>
        <taxon>Mesobacillus</taxon>
    </lineage>
</organism>
<dbReference type="OrthoDB" id="5637at2"/>
<proteinExistence type="predicted"/>
<dbReference type="InterPro" id="IPR021729">
    <property type="entry name" value="DUF3298"/>
</dbReference>
<dbReference type="EMBL" id="LAYY01000010">
    <property type="protein sequence ID" value="KKK38066.1"/>
    <property type="molecule type" value="Genomic_DNA"/>
</dbReference>
<dbReference type="Proteomes" id="UP000034166">
    <property type="component" value="Unassembled WGS sequence"/>
</dbReference>
<keyword evidence="3" id="KW-1185">Reference proteome</keyword>
<evidence type="ECO:0000259" key="1">
    <source>
        <dbReference type="Pfam" id="PF11738"/>
    </source>
</evidence>
<protein>
    <recommendedName>
        <fullName evidence="1">DUF3298 domain-containing protein</fullName>
    </recommendedName>
</protein>
<dbReference type="PATRIC" id="fig|1408103.3.peg.2545"/>
<dbReference type="Gene3D" id="3.30.565.40">
    <property type="entry name" value="Fervidobacterium nodosum Rt17-B1 like"/>
    <property type="match status" value="1"/>
</dbReference>